<dbReference type="Pfam" id="PF12770">
    <property type="entry name" value="CHAT"/>
    <property type="match status" value="1"/>
</dbReference>
<name>A0ABR7LKM1_9ACTN</name>
<dbReference type="PANTHER" id="PTHR47691">
    <property type="entry name" value="REGULATOR-RELATED"/>
    <property type="match status" value="1"/>
</dbReference>
<gene>
    <name evidence="2" type="ORF">HKK74_06465</name>
</gene>
<evidence type="ECO:0000313" key="2">
    <source>
        <dbReference type="EMBL" id="MBC6465134.1"/>
    </source>
</evidence>
<dbReference type="Proteomes" id="UP000805614">
    <property type="component" value="Unassembled WGS sequence"/>
</dbReference>
<keyword evidence="3" id="KW-1185">Reference proteome</keyword>
<dbReference type="SUPFAM" id="SSF48452">
    <property type="entry name" value="TPR-like"/>
    <property type="match status" value="1"/>
</dbReference>
<reference evidence="2 3" key="1">
    <citation type="submission" date="2020-06" db="EMBL/GenBank/DDBJ databases">
        <title>Actinomadura xiongansis sp. nov., isolated from soil of Baiyangdian.</title>
        <authorList>
            <person name="Zhang X."/>
        </authorList>
    </citation>
    <scope>NUCLEOTIDE SEQUENCE [LARGE SCALE GENOMIC DNA]</scope>
    <source>
        <strain evidence="2 3">HBUM206468</strain>
    </source>
</reference>
<proteinExistence type="predicted"/>
<protein>
    <submittedName>
        <fullName evidence="2">CHAT domain-containing protein</fullName>
    </submittedName>
</protein>
<sequence>MNMVGLLAASGDADGALVAADSAAPVLRGADADRLVANRAFALARSGHMDEALRTARRALAGIRAGTDPVVLAGLLSTIGLTQVYRGELNSAESALTEAAVTADQAGLTLQAAMARGNLAFAASRRGDLPRALALYAAVEPDLTPERVAQCRFDRAETLITAGLAAEARALLGATLVDVADRGHRADTADGLLLLARAELADGDPGSAARTARRASAEFARQDRTGWIPLADHLGVRARWAAGDRSPDLLRAARTAADRLGRAGWAEPAADTRIVAALIALHLGRTTVARDLLGRVSTARWHGPVATRVAAWHATALERASRGDRRGAAAAVRAGLLVVDDHAAALGATELRARAADLAADLAGLGLRQARSGRELLAAEERRRAITCRPASVRPPADPRLAAALADLRRASAEHTEATATGHGSRETADRIPHLEAAVRASARTRPGAGAGTRTSPPRIAELTEALGHRALVEFVRLGPELHAVTVVAGRCRRWPLGRYEDAVRAARLVRFDLRVLAERGGDHVGRAKPGTAAALAEEQLIGPLRRAIGDRELVISSTGALHALPWAALPALAARPVTVVPSARTWVRRSAPPPGGRGRGEAHRVVLVAGPGLRHADTEITALARIHPDATVLTGGRARAETVRRALDGGGLAHVAAHGEFRVDNPLFSRLLLADGPLIAYDLEGLRRAPRVVVLSACDAGRADAGEAVMGMVGVLLDFGAATVIASVTPVRDADTRDFMVAFHERLAAGVSPARALAVTPRTPGVLGFVCFGAG</sequence>
<dbReference type="PANTHER" id="PTHR47691:SF3">
    <property type="entry name" value="HTH-TYPE TRANSCRIPTIONAL REGULATOR RV0890C-RELATED"/>
    <property type="match status" value="1"/>
</dbReference>
<dbReference type="InterPro" id="IPR011990">
    <property type="entry name" value="TPR-like_helical_dom_sf"/>
</dbReference>
<feature type="domain" description="CHAT" evidence="1">
    <location>
        <begin position="539"/>
        <end position="760"/>
    </location>
</feature>
<accession>A0ABR7LKM1</accession>
<dbReference type="EMBL" id="JABVEC010000003">
    <property type="protein sequence ID" value="MBC6465134.1"/>
    <property type="molecule type" value="Genomic_DNA"/>
</dbReference>
<organism evidence="2 3">
    <name type="scientific">Actinomadura alba</name>
    <dbReference type="NCBI Taxonomy" id="406431"/>
    <lineage>
        <taxon>Bacteria</taxon>
        <taxon>Bacillati</taxon>
        <taxon>Actinomycetota</taxon>
        <taxon>Actinomycetes</taxon>
        <taxon>Streptosporangiales</taxon>
        <taxon>Thermomonosporaceae</taxon>
        <taxon>Actinomadura</taxon>
    </lineage>
</organism>
<dbReference type="Gene3D" id="1.25.40.10">
    <property type="entry name" value="Tetratricopeptide repeat domain"/>
    <property type="match status" value="1"/>
</dbReference>
<dbReference type="InterPro" id="IPR024983">
    <property type="entry name" value="CHAT_dom"/>
</dbReference>
<evidence type="ECO:0000259" key="1">
    <source>
        <dbReference type="Pfam" id="PF12770"/>
    </source>
</evidence>
<evidence type="ECO:0000313" key="3">
    <source>
        <dbReference type="Proteomes" id="UP000805614"/>
    </source>
</evidence>
<comment type="caution">
    <text evidence="2">The sequence shown here is derived from an EMBL/GenBank/DDBJ whole genome shotgun (WGS) entry which is preliminary data.</text>
</comment>